<gene>
    <name evidence="3" type="ORF">SAMN02927923_04086</name>
</gene>
<reference evidence="3 4" key="1">
    <citation type="submission" date="2016-10" db="EMBL/GenBank/DDBJ databases">
        <authorList>
            <person name="de Groot N.N."/>
        </authorList>
    </citation>
    <scope>NUCLEOTIDE SEQUENCE [LARGE SCALE GENOMIC DNA]</scope>
    <source>
        <strain evidence="3 4">CGMCC 1.7666</strain>
    </source>
</reference>
<evidence type="ECO:0000313" key="4">
    <source>
        <dbReference type="Proteomes" id="UP000199569"/>
    </source>
</evidence>
<dbReference type="AlphaFoldDB" id="A0A1G5LA85"/>
<protein>
    <submittedName>
        <fullName evidence="3">Nucleoside-diphosphate-sugar epimerase</fullName>
    </submittedName>
</protein>
<keyword evidence="4" id="KW-1185">Reference proteome</keyword>
<dbReference type="CDD" id="cd05266">
    <property type="entry name" value="SDR_a4"/>
    <property type="match status" value="1"/>
</dbReference>
<accession>A0A1G5LA85</accession>
<dbReference type="Proteomes" id="UP000199569">
    <property type="component" value="Unassembled WGS sequence"/>
</dbReference>
<dbReference type="RefSeq" id="WP_091138812.1">
    <property type="nucleotide sequence ID" value="NZ_FMVJ01000016.1"/>
</dbReference>
<dbReference type="PANTHER" id="PTHR43574">
    <property type="entry name" value="EPIMERASE-RELATED"/>
    <property type="match status" value="1"/>
</dbReference>
<dbReference type="Pfam" id="PF01370">
    <property type="entry name" value="Epimerase"/>
    <property type="match status" value="1"/>
</dbReference>
<dbReference type="InterPro" id="IPR001509">
    <property type="entry name" value="Epimerase_deHydtase"/>
</dbReference>
<keyword evidence="1" id="KW-0520">NAD</keyword>
<proteinExistence type="predicted"/>
<name>A0A1G5LA85_9HYPH</name>
<sequence>MRLFVFGLGYSAHAFIRSNSWTHVAGTVREHDKAQRLRQQGISAYALSQDDADLGSDLRRADAILVSVPPSGEGDPVLSRFSDEIASSNAAWIGYLSTTGVYGDHGGAWIDETTPARPQSRSSVCRHAAEDAWLALGQQTGKAVQIFRLTGIYGPGRNAFVNLAQGTARRIVKLGQVFNRIHVDDIATTLSASLRKPRVGAIYNVSDDEPAPPQDVVAYAAQLAGVEPPPETAFEAAEMSAAARSFYAENKRVSNGLIKDELGVRLLYPTYREGLQALYAAGEFTQAA</sequence>
<evidence type="ECO:0000313" key="3">
    <source>
        <dbReference type="EMBL" id="SCZ09873.1"/>
    </source>
</evidence>
<feature type="domain" description="NAD-dependent epimerase/dehydratase" evidence="2">
    <location>
        <begin position="95"/>
        <end position="205"/>
    </location>
</feature>
<dbReference type="EMBL" id="FMVJ01000016">
    <property type="protein sequence ID" value="SCZ09873.1"/>
    <property type="molecule type" value="Genomic_DNA"/>
</dbReference>
<evidence type="ECO:0000256" key="1">
    <source>
        <dbReference type="ARBA" id="ARBA00023027"/>
    </source>
</evidence>
<dbReference type="STRING" id="549386.SAMN02927923_04086"/>
<evidence type="ECO:0000259" key="2">
    <source>
        <dbReference type="Pfam" id="PF01370"/>
    </source>
</evidence>
<organism evidence="3 4">
    <name type="scientific">Microvirga guangxiensis</name>
    <dbReference type="NCBI Taxonomy" id="549386"/>
    <lineage>
        <taxon>Bacteria</taxon>
        <taxon>Pseudomonadati</taxon>
        <taxon>Pseudomonadota</taxon>
        <taxon>Alphaproteobacteria</taxon>
        <taxon>Hyphomicrobiales</taxon>
        <taxon>Methylobacteriaceae</taxon>
        <taxon>Microvirga</taxon>
    </lineage>
</organism>
<dbReference type="Gene3D" id="3.40.50.720">
    <property type="entry name" value="NAD(P)-binding Rossmann-like Domain"/>
    <property type="match status" value="1"/>
</dbReference>
<dbReference type="SUPFAM" id="SSF51735">
    <property type="entry name" value="NAD(P)-binding Rossmann-fold domains"/>
    <property type="match status" value="1"/>
</dbReference>
<dbReference type="InterPro" id="IPR036291">
    <property type="entry name" value="NAD(P)-bd_dom_sf"/>
</dbReference>
<dbReference type="OrthoDB" id="9808276at2"/>